<evidence type="ECO:0000313" key="3">
    <source>
        <dbReference type="EMBL" id="KAE8699737.1"/>
    </source>
</evidence>
<protein>
    <submittedName>
        <fullName evidence="3">Downstream target of A 2</fullName>
    </submittedName>
</protein>
<evidence type="ECO:0000313" key="4">
    <source>
        <dbReference type="Proteomes" id="UP000436088"/>
    </source>
</evidence>
<reference evidence="3" key="1">
    <citation type="submission" date="2019-09" db="EMBL/GenBank/DDBJ databases">
        <title>Draft genome information of white flower Hibiscus syriacus.</title>
        <authorList>
            <person name="Kim Y.-M."/>
        </authorList>
    </citation>
    <scope>NUCLEOTIDE SEQUENCE [LARGE SCALE GENOMIC DNA]</scope>
    <source>
        <strain evidence="3">YM2019G1</strain>
    </source>
</reference>
<name>A0A6A3A7I7_HIBSY</name>
<dbReference type="SMART" id="SM00672">
    <property type="entry name" value="CAP10"/>
    <property type="match status" value="1"/>
</dbReference>
<feature type="domain" description="Glycosyl transferase CAP10" evidence="2">
    <location>
        <begin position="53"/>
        <end position="203"/>
    </location>
</feature>
<proteinExistence type="predicted"/>
<keyword evidence="1" id="KW-1133">Transmembrane helix</keyword>
<dbReference type="Pfam" id="PF05686">
    <property type="entry name" value="Glyco_transf_90"/>
    <property type="match status" value="1"/>
</dbReference>
<evidence type="ECO:0000256" key="1">
    <source>
        <dbReference type="SAM" id="Phobius"/>
    </source>
</evidence>
<keyword evidence="1" id="KW-0472">Membrane</keyword>
<comment type="caution">
    <text evidence="3">The sequence shown here is derived from an EMBL/GenBank/DDBJ whole genome shotgun (WGS) entry which is preliminary data.</text>
</comment>
<dbReference type="EMBL" id="VEPZ02001034">
    <property type="protein sequence ID" value="KAE8699737.1"/>
    <property type="molecule type" value="Genomic_DNA"/>
</dbReference>
<dbReference type="AlphaFoldDB" id="A0A6A3A7I7"/>
<dbReference type="InterPro" id="IPR006598">
    <property type="entry name" value="CAP10"/>
</dbReference>
<gene>
    <name evidence="3" type="ORF">F3Y22_tig00110570pilonHSYRG00122</name>
</gene>
<keyword evidence="4" id="KW-1185">Reference proteome</keyword>
<dbReference type="InterPro" id="IPR051091">
    <property type="entry name" value="O-Glucosyltr/Glycosyltrsf_90"/>
</dbReference>
<feature type="transmembrane region" description="Helical" evidence="1">
    <location>
        <begin position="34"/>
        <end position="56"/>
    </location>
</feature>
<sequence length="256" mass="29062">MEEPVKIFHGVWPCGDEVIHGCFYKLGIGRLKGFVTTTATFIFFFFLVVVVALFWMDIPIIRGDPFSFTSKVHHERFQFPLTCSTSVNISSAFNPKDSPTKTCPDYFRWIHQDLKQFKTSGITKDLIESGTPSADFRLVIVDGNAYVDRHLKFAVDWGNNHTHEAQAIGKAGSKFIEEMVSIRNVYDYMSHLLSEYSKLLKYKPTIPPNAQRVCAETTVQGLAKEFMLQSMVKSPSDELPCALPPHMNLKTFKLPI</sequence>
<dbReference type="Proteomes" id="UP000436088">
    <property type="component" value="Unassembled WGS sequence"/>
</dbReference>
<evidence type="ECO:0000259" key="2">
    <source>
        <dbReference type="SMART" id="SM00672"/>
    </source>
</evidence>
<dbReference type="PANTHER" id="PTHR12203">
    <property type="entry name" value="KDEL LYS-ASP-GLU-LEU CONTAINING - RELATED"/>
    <property type="match status" value="1"/>
</dbReference>
<keyword evidence="1" id="KW-0812">Transmembrane</keyword>
<dbReference type="PANTHER" id="PTHR12203:SF85">
    <property type="entry name" value="GLYCOSYLTRANSFERASE FAMILY 90 PROTEIN"/>
    <property type="match status" value="1"/>
</dbReference>
<accession>A0A6A3A7I7</accession>
<organism evidence="3 4">
    <name type="scientific">Hibiscus syriacus</name>
    <name type="common">Rose of Sharon</name>
    <dbReference type="NCBI Taxonomy" id="106335"/>
    <lineage>
        <taxon>Eukaryota</taxon>
        <taxon>Viridiplantae</taxon>
        <taxon>Streptophyta</taxon>
        <taxon>Embryophyta</taxon>
        <taxon>Tracheophyta</taxon>
        <taxon>Spermatophyta</taxon>
        <taxon>Magnoliopsida</taxon>
        <taxon>eudicotyledons</taxon>
        <taxon>Gunneridae</taxon>
        <taxon>Pentapetalae</taxon>
        <taxon>rosids</taxon>
        <taxon>malvids</taxon>
        <taxon>Malvales</taxon>
        <taxon>Malvaceae</taxon>
        <taxon>Malvoideae</taxon>
        <taxon>Hibiscus</taxon>
    </lineage>
</organism>